<dbReference type="PANTHER" id="PTHR46826:SF1">
    <property type="entry name" value="TVP38_TMEM64 FAMILY MEMBRANE PROTEIN YDJX"/>
    <property type="match status" value="1"/>
</dbReference>
<dbReference type="PANTHER" id="PTHR46826">
    <property type="match status" value="1"/>
</dbReference>
<dbReference type="EMBL" id="CM008977">
    <property type="protein sequence ID" value="PNW71837.1"/>
    <property type="molecule type" value="Genomic_DNA"/>
</dbReference>
<dbReference type="AlphaFoldDB" id="A0A2K3CU74"/>
<sequence length="393" mass="40724">MALRAQRALPGARRSNLTCGRRLCVFGTRRVVESAVAQTRAHATHGAASEPECSTSERAIVCQESTCDESYIRSAADVASSSRQGAERAAIALALATGLFFLGADSAWANGGSFSGEALDIFNSFLEQVEAMGPAGAVVFVVVVMFSEMIPLFPTQPLSLASGLLFGGKQGAVLMLIGCTLAAINAFIISRGVGRGLAEKVISMEMGTEEEGPGHPNAKEHNLVARKLAEVQRTIETGSFTQQLIAVALLRLTPVVPFSASNYVLGLTPLQLPAFIGGTVSGMAVWSVLYASLGGAGRGLLESGGDLGEVFAELADRSGSYTQTILTVAGLAALAVGTIYVVRPKLEELIANISPAVSMSGRKSTRGSGGAGDVSDSDGESALRVKEKQLTGK</sequence>
<keyword evidence="2" id="KW-0472">Membrane</keyword>
<feature type="compositionally biased region" description="Basic and acidic residues" evidence="1">
    <location>
        <begin position="381"/>
        <end position="393"/>
    </location>
</feature>
<keyword evidence="5" id="KW-1185">Reference proteome</keyword>
<name>A0A2K3CU74_CHLRE</name>
<feature type="transmembrane region" description="Helical" evidence="2">
    <location>
        <begin position="321"/>
        <end position="342"/>
    </location>
</feature>
<evidence type="ECO:0000256" key="2">
    <source>
        <dbReference type="SAM" id="Phobius"/>
    </source>
</evidence>
<dbReference type="Gramene" id="PNW71837">
    <property type="protein sequence ID" value="PNW71837"/>
    <property type="gene ID" value="CHLRE_16g690350v5"/>
</dbReference>
<dbReference type="InterPro" id="IPR032816">
    <property type="entry name" value="VTT_dom"/>
</dbReference>
<evidence type="ECO:0000256" key="1">
    <source>
        <dbReference type="SAM" id="MobiDB-lite"/>
    </source>
</evidence>
<organism evidence="4 5">
    <name type="scientific">Chlamydomonas reinhardtii</name>
    <name type="common">Chlamydomonas smithii</name>
    <dbReference type="NCBI Taxonomy" id="3055"/>
    <lineage>
        <taxon>Eukaryota</taxon>
        <taxon>Viridiplantae</taxon>
        <taxon>Chlorophyta</taxon>
        <taxon>core chlorophytes</taxon>
        <taxon>Chlorophyceae</taxon>
        <taxon>CS clade</taxon>
        <taxon>Chlamydomonadales</taxon>
        <taxon>Chlamydomonadaceae</taxon>
        <taxon>Chlamydomonas</taxon>
    </lineage>
</organism>
<accession>A0A2K3CU74</accession>
<dbReference type="Proteomes" id="UP000006906">
    <property type="component" value="Chromosome 16"/>
</dbReference>
<evidence type="ECO:0000313" key="5">
    <source>
        <dbReference type="Proteomes" id="UP000006906"/>
    </source>
</evidence>
<reference evidence="4 5" key="1">
    <citation type="journal article" date="2007" name="Science">
        <title>The Chlamydomonas genome reveals the evolution of key animal and plant functions.</title>
        <authorList>
            <person name="Merchant S.S."/>
            <person name="Prochnik S.E."/>
            <person name="Vallon O."/>
            <person name="Harris E.H."/>
            <person name="Karpowicz S.J."/>
            <person name="Witman G.B."/>
            <person name="Terry A."/>
            <person name="Salamov A."/>
            <person name="Fritz-Laylin L.K."/>
            <person name="Marechal-Drouard L."/>
            <person name="Marshall W.F."/>
            <person name="Qu L.H."/>
            <person name="Nelson D.R."/>
            <person name="Sanderfoot A.A."/>
            <person name="Spalding M.H."/>
            <person name="Kapitonov V.V."/>
            <person name="Ren Q."/>
            <person name="Ferris P."/>
            <person name="Lindquist E."/>
            <person name="Shapiro H."/>
            <person name="Lucas S.M."/>
            <person name="Grimwood J."/>
            <person name="Schmutz J."/>
            <person name="Cardol P."/>
            <person name="Cerutti H."/>
            <person name="Chanfreau G."/>
            <person name="Chen C.L."/>
            <person name="Cognat V."/>
            <person name="Croft M.T."/>
            <person name="Dent R."/>
            <person name="Dutcher S."/>
            <person name="Fernandez E."/>
            <person name="Fukuzawa H."/>
            <person name="Gonzalez-Ballester D."/>
            <person name="Gonzalez-Halphen D."/>
            <person name="Hallmann A."/>
            <person name="Hanikenne M."/>
            <person name="Hippler M."/>
            <person name="Inwood W."/>
            <person name="Jabbari K."/>
            <person name="Kalanon M."/>
            <person name="Kuras R."/>
            <person name="Lefebvre P.A."/>
            <person name="Lemaire S.D."/>
            <person name="Lobanov A.V."/>
            <person name="Lohr M."/>
            <person name="Manuell A."/>
            <person name="Meier I."/>
            <person name="Mets L."/>
            <person name="Mittag M."/>
            <person name="Mittelmeier T."/>
            <person name="Moroney J.V."/>
            <person name="Moseley J."/>
            <person name="Napoli C."/>
            <person name="Nedelcu A.M."/>
            <person name="Niyogi K."/>
            <person name="Novoselov S.V."/>
            <person name="Paulsen I.T."/>
            <person name="Pazour G."/>
            <person name="Purton S."/>
            <person name="Ral J.P."/>
            <person name="Riano-Pachon D.M."/>
            <person name="Riekhof W."/>
            <person name="Rymarquis L."/>
            <person name="Schroda M."/>
            <person name="Stern D."/>
            <person name="Umen J."/>
            <person name="Willows R."/>
            <person name="Wilson N."/>
            <person name="Zimmer S.L."/>
            <person name="Allmer J."/>
            <person name="Balk J."/>
            <person name="Bisova K."/>
            <person name="Chen C.J."/>
            <person name="Elias M."/>
            <person name="Gendler K."/>
            <person name="Hauser C."/>
            <person name="Lamb M.R."/>
            <person name="Ledford H."/>
            <person name="Long J.C."/>
            <person name="Minagawa J."/>
            <person name="Page M.D."/>
            <person name="Pan J."/>
            <person name="Pootakham W."/>
            <person name="Roje S."/>
            <person name="Rose A."/>
            <person name="Stahlberg E."/>
            <person name="Terauchi A.M."/>
            <person name="Yang P."/>
            <person name="Ball S."/>
            <person name="Bowler C."/>
            <person name="Dieckmann C.L."/>
            <person name="Gladyshev V.N."/>
            <person name="Green P."/>
            <person name="Jorgensen R."/>
            <person name="Mayfield S."/>
            <person name="Mueller-Roeber B."/>
            <person name="Rajamani S."/>
            <person name="Sayre R.T."/>
            <person name="Brokstein P."/>
            <person name="Dubchak I."/>
            <person name="Goodstein D."/>
            <person name="Hornick L."/>
            <person name="Huang Y.W."/>
            <person name="Jhaveri J."/>
            <person name="Luo Y."/>
            <person name="Martinez D."/>
            <person name="Ngau W.C."/>
            <person name="Otillar B."/>
            <person name="Poliakov A."/>
            <person name="Porter A."/>
            <person name="Szajkowski L."/>
            <person name="Werner G."/>
            <person name="Zhou K."/>
            <person name="Grigoriev I.V."/>
            <person name="Rokhsar D.S."/>
            <person name="Grossman A.R."/>
        </authorList>
    </citation>
    <scope>NUCLEOTIDE SEQUENCE [LARGE SCALE GENOMIC DNA]</scope>
    <source>
        <strain evidence="5">CC-503</strain>
    </source>
</reference>
<feature type="region of interest" description="Disordered" evidence="1">
    <location>
        <begin position="359"/>
        <end position="393"/>
    </location>
</feature>
<dbReference type="KEGG" id="cre:CHLRE_16g690350v5"/>
<protein>
    <recommendedName>
        <fullName evidence="3">VTT domain-containing protein</fullName>
    </recommendedName>
</protein>
<dbReference type="Pfam" id="PF09335">
    <property type="entry name" value="VTT_dom"/>
    <property type="match status" value="1"/>
</dbReference>
<keyword evidence="2" id="KW-0812">Transmembrane</keyword>
<dbReference type="OrthoDB" id="166803at2759"/>
<dbReference type="STRING" id="3055.A0A2K3CU74"/>
<gene>
    <name evidence="4" type="ORF">CHLRE_16g690350v5</name>
</gene>
<feature type="transmembrane region" description="Helical" evidence="2">
    <location>
        <begin position="131"/>
        <end position="150"/>
    </location>
</feature>
<feature type="domain" description="VTT" evidence="3">
    <location>
        <begin position="153"/>
        <end position="294"/>
    </location>
</feature>
<dbReference type="OMA" id="CAPRNNC"/>
<feature type="transmembrane region" description="Helical" evidence="2">
    <location>
        <begin position="272"/>
        <end position="293"/>
    </location>
</feature>
<dbReference type="InParanoid" id="A0A2K3CU74"/>
<evidence type="ECO:0000313" key="4">
    <source>
        <dbReference type="EMBL" id="PNW71837.1"/>
    </source>
</evidence>
<feature type="transmembrane region" description="Helical" evidence="2">
    <location>
        <begin position="171"/>
        <end position="189"/>
    </location>
</feature>
<dbReference type="GeneID" id="5724794"/>
<evidence type="ECO:0000259" key="3">
    <source>
        <dbReference type="Pfam" id="PF09335"/>
    </source>
</evidence>
<keyword evidence="2" id="KW-1133">Transmembrane helix</keyword>
<dbReference type="InterPro" id="IPR053240">
    <property type="entry name" value="VTT_domain"/>
</dbReference>
<dbReference type="ExpressionAtlas" id="A0A2K3CU74">
    <property type="expression patterns" value="baseline and differential"/>
</dbReference>
<proteinExistence type="predicted"/>
<dbReference type="PaxDb" id="3055-EDO98822"/>
<dbReference type="RefSeq" id="XP_042915789.1">
    <property type="nucleotide sequence ID" value="XM_043071677.1"/>
</dbReference>